<dbReference type="OrthoDB" id="1027451at2"/>
<dbReference type="Gene3D" id="2.50.20.10">
    <property type="entry name" value="Lipoprotein localisation LolA/LolB/LppX"/>
    <property type="match status" value="1"/>
</dbReference>
<protein>
    <submittedName>
        <fullName evidence="3">Outer membrane lipoprotein-sorting protein</fullName>
    </submittedName>
</protein>
<keyword evidence="4" id="KW-1185">Reference proteome</keyword>
<dbReference type="CDD" id="cd16325">
    <property type="entry name" value="LolA"/>
    <property type="match status" value="1"/>
</dbReference>
<feature type="chain" id="PRO_5012071219" evidence="2">
    <location>
        <begin position="19"/>
        <end position="209"/>
    </location>
</feature>
<dbReference type="AlphaFoldDB" id="A0A1N6GK87"/>
<proteinExistence type="predicted"/>
<dbReference type="STRING" id="536979.SAMN04488055_2825"/>
<dbReference type="Pfam" id="PF03548">
    <property type="entry name" value="LolA"/>
    <property type="match status" value="1"/>
</dbReference>
<sequence length="209" mass="23776">MRSWILLCCCFVALSASAQTGFKPVANLELFKQQFMKTAQSTNTIKSDFVQEKNLSMLSEKIVSKGKFWFKKENKVRMEYSAPSYYLMVINGKSFRIKDAKSDRNISTSGSKLFEQISKVTADCVQGNVLNNKDFSTKVLENAQYYQVQMTPVAKGLKDFFNSIDLLVEKKDLAVVKITMHERSGDDTNISFTQRELNVPISDEIFALK</sequence>
<dbReference type="RefSeq" id="WP_074240604.1">
    <property type="nucleotide sequence ID" value="NZ_FSRA01000001.1"/>
</dbReference>
<organism evidence="3 4">
    <name type="scientific">Chitinophaga niabensis</name>
    <dbReference type="NCBI Taxonomy" id="536979"/>
    <lineage>
        <taxon>Bacteria</taxon>
        <taxon>Pseudomonadati</taxon>
        <taxon>Bacteroidota</taxon>
        <taxon>Chitinophagia</taxon>
        <taxon>Chitinophagales</taxon>
        <taxon>Chitinophagaceae</taxon>
        <taxon>Chitinophaga</taxon>
    </lineage>
</organism>
<reference evidence="3 4" key="1">
    <citation type="submission" date="2016-11" db="EMBL/GenBank/DDBJ databases">
        <authorList>
            <person name="Jaros S."/>
            <person name="Januszkiewicz K."/>
            <person name="Wedrychowicz H."/>
        </authorList>
    </citation>
    <scope>NUCLEOTIDE SEQUENCE [LARGE SCALE GENOMIC DNA]</scope>
    <source>
        <strain evidence="3 4">DSM 24787</strain>
    </source>
</reference>
<dbReference type="Proteomes" id="UP000185003">
    <property type="component" value="Unassembled WGS sequence"/>
</dbReference>
<keyword evidence="3" id="KW-0449">Lipoprotein</keyword>
<feature type="signal peptide" evidence="2">
    <location>
        <begin position="1"/>
        <end position="18"/>
    </location>
</feature>
<evidence type="ECO:0000256" key="2">
    <source>
        <dbReference type="SAM" id="SignalP"/>
    </source>
</evidence>
<keyword evidence="1 2" id="KW-0732">Signal</keyword>
<accession>A0A1N6GK87</accession>
<evidence type="ECO:0000313" key="4">
    <source>
        <dbReference type="Proteomes" id="UP000185003"/>
    </source>
</evidence>
<dbReference type="PANTHER" id="PTHR35869:SF1">
    <property type="entry name" value="OUTER-MEMBRANE LIPOPROTEIN CARRIER PROTEIN"/>
    <property type="match status" value="1"/>
</dbReference>
<dbReference type="InterPro" id="IPR004564">
    <property type="entry name" value="OM_lipoprot_carrier_LolA-like"/>
</dbReference>
<dbReference type="InterPro" id="IPR029046">
    <property type="entry name" value="LolA/LolB/LppX"/>
</dbReference>
<name>A0A1N6GK87_9BACT</name>
<gene>
    <name evidence="3" type="ORF">SAMN04488055_2825</name>
</gene>
<dbReference type="EMBL" id="FSRA01000001">
    <property type="protein sequence ID" value="SIO07978.1"/>
    <property type="molecule type" value="Genomic_DNA"/>
</dbReference>
<dbReference type="SUPFAM" id="SSF89392">
    <property type="entry name" value="Prokaryotic lipoproteins and lipoprotein localization factors"/>
    <property type="match status" value="1"/>
</dbReference>
<evidence type="ECO:0000313" key="3">
    <source>
        <dbReference type="EMBL" id="SIO07978.1"/>
    </source>
</evidence>
<evidence type="ECO:0000256" key="1">
    <source>
        <dbReference type="ARBA" id="ARBA00022729"/>
    </source>
</evidence>
<dbReference type="PANTHER" id="PTHR35869">
    <property type="entry name" value="OUTER-MEMBRANE LIPOPROTEIN CARRIER PROTEIN"/>
    <property type="match status" value="1"/>
</dbReference>